<name>A0A517ZYN6_9PLAN</name>
<dbReference type="Proteomes" id="UP000319383">
    <property type="component" value="Chromosome"/>
</dbReference>
<dbReference type="AlphaFoldDB" id="A0A517ZYN6"/>
<protein>
    <submittedName>
        <fullName evidence="3">Type II secretion system protein G</fullName>
    </submittedName>
</protein>
<evidence type="ECO:0000259" key="2">
    <source>
        <dbReference type="Pfam" id="PF07596"/>
    </source>
</evidence>
<dbReference type="Gene3D" id="3.30.700.10">
    <property type="entry name" value="Glycoprotein, Type 4 Pilin"/>
    <property type="match status" value="1"/>
</dbReference>
<dbReference type="RefSeq" id="WP_145380396.1">
    <property type="nucleotide sequence ID" value="NZ_CP036276.1"/>
</dbReference>
<dbReference type="PROSITE" id="PS00409">
    <property type="entry name" value="PROKAR_NTER_METHYL"/>
    <property type="match status" value="1"/>
</dbReference>
<reference evidence="3 4" key="1">
    <citation type="submission" date="2019-02" db="EMBL/GenBank/DDBJ databases">
        <title>Deep-cultivation of Planctomycetes and their phenomic and genomic characterization uncovers novel biology.</title>
        <authorList>
            <person name="Wiegand S."/>
            <person name="Jogler M."/>
            <person name="Boedeker C."/>
            <person name="Pinto D."/>
            <person name="Vollmers J."/>
            <person name="Rivas-Marin E."/>
            <person name="Kohn T."/>
            <person name="Peeters S.H."/>
            <person name="Heuer A."/>
            <person name="Rast P."/>
            <person name="Oberbeckmann S."/>
            <person name="Bunk B."/>
            <person name="Jeske O."/>
            <person name="Meyerdierks A."/>
            <person name="Storesund J.E."/>
            <person name="Kallscheuer N."/>
            <person name="Luecker S."/>
            <person name="Lage O.M."/>
            <person name="Pohl T."/>
            <person name="Merkel B.J."/>
            <person name="Hornburger P."/>
            <person name="Mueller R.-W."/>
            <person name="Bruemmer F."/>
            <person name="Labrenz M."/>
            <person name="Spormann A.M."/>
            <person name="Op den Camp H."/>
            <person name="Overmann J."/>
            <person name="Amann R."/>
            <person name="Jetten M.S.M."/>
            <person name="Mascher T."/>
            <person name="Medema M.H."/>
            <person name="Devos D.P."/>
            <person name="Kaster A.-K."/>
            <person name="Ovreas L."/>
            <person name="Rohde M."/>
            <person name="Galperin M.Y."/>
            <person name="Jogler C."/>
        </authorList>
    </citation>
    <scope>NUCLEOTIDE SEQUENCE [LARGE SCALE GENOMIC DNA]</scope>
    <source>
        <strain evidence="3 4">Mal52</strain>
    </source>
</reference>
<dbReference type="NCBIfam" id="TIGR02532">
    <property type="entry name" value="IV_pilin_GFxxxE"/>
    <property type="match status" value="1"/>
</dbReference>
<sequence length="330" mass="36180">MLQTRKRTSGFTLIELLVVIAIIAILIALLLPAVQQAREAARRTQCRNNLKQIGLALHNYHDVHGTFPIGNLYAGTATSNGWSWIAYILPYMDLGNDYEQLDFAYADPASTGRCSEFMGQQETNFPTENWTWTQTKPVLVCPTDPLAGGKFTGITGSGTYEISNGSMAVASYLGVAGKTLNWECGMGSLWSITSPDGVPCQDASGYEGMLYSNSRTRIRDVIDGTSNTCMVGERGQHESLTYGWPLCGRGYPPLYSGRKDHILEMFTFSQGVTDDDPDSGPSTQKFWSHHTGGAFFVLADGSVHFLNYSIDTNLYQGLGTRADGEILDEF</sequence>
<proteinExistence type="predicted"/>
<dbReference type="PANTHER" id="PTHR30093:SF2">
    <property type="entry name" value="TYPE II SECRETION SYSTEM PROTEIN H"/>
    <property type="match status" value="1"/>
</dbReference>
<dbReference type="EMBL" id="CP036276">
    <property type="protein sequence ID" value="QDU47597.1"/>
    <property type="molecule type" value="Genomic_DNA"/>
</dbReference>
<evidence type="ECO:0000313" key="4">
    <source>
        <dbReference type="Proteomes" id="UP000319383"/>
    </source>
</evidence>
<keyword evidence="1" id="KW-0472">Membrane</keyword>
<dbReference type="Pfam" id="PF07963">
    <property type="entry name" value="N_methyl"/>
    <property type="match status" value="1"/>
</dbReference>
<feature type="transmembrane region" description="Helical" evidence="1">
    <location>
        <begin position="12"/>
        <end position="34"/>
    </location>
</feature>
<dbReference type="PANTHER" id="PTHR30093">
    <property type="entry name" value="GENERAL SECRETION PATHWAY PROTEIN G"/>
    <property type="match status" value="1"/>
</dbReference>
<organism evidence="3 4">
    <name type="scientific">Symmachiella dynata</name>
    <dbReference type="NCBI Taxonomy" id="2527995"/>
    <lineage>
        <taxon>Bacteria</taxon>
        <taxon>Pseudomonadati</taxon>
        <taxon>Planctomycetota</taxon>
        <taxon>Planctomycetia</taxon>
        <taxon>Planctomycetales</taxon>
        <taxon>Planctomycetaceae</taxon>
        <taxon>Symmachiella</taxon>
    </lineage>
</organism>
<dbReference type="InterPro" id="IPR027558">
    <property type="entry name" value="Pre_pil_HX9DG_C"/>
</dbReference>
<dbReference type="InterPro" id="IPR012902">
    <property type="entry name" value="N_methyl_site"/>
</dbReference>
<dbReference type="Pfam" id="PF07596">
    <property type="entry name" value="SBP_bac_10"/>
    <property type="match status" value="1"/>
</dbReference>
<dbReference type="NCBIfam" id="TIGR04294">
    <property type="entry name" value="pre_pil_HX9DG"/>
    <property type="match status" value="1"/>
</dbReference>
<keyword evidence="1" id="KW-0812">Transmembrane</keyword>
<dbReference type="InterPro" id="IPR011453">
    <property type="entry name" value="DUF1559"/>
</dbReference>
<keyword evidence="1" id="KW-1133">Transmembrane helix</keyword>
<dbReference type="KEGG" id="sdyn:Mal52_61320"/>
<feature type="domain" description="DUF1559" evidence="2">
    <location>
        <begin position="35"/>
        <end position="312"/>
    </location>
</feature>
<gene>
    <name evidence="3" type="primary">xcpT_23</name>
    <name evidence="3" type="ORF">Mal52_61320</name>
</gene>
<evidence type="ECO:0000256" key="1">
    <source>
        <dbReference type="SAM" id="Phobius"/>
    </source>
</evidence>
<accession>A0A517ZYN6</accession>
<keyword evidence="4" id="KW-1185">Reference proteome</keyword>
<dbReference type="SUPFAM" id="SSF54523">
    <property type="entry name" value="Pili subunits"/>
    <property type="match status" value="1"/>
</dbReference>
<evidence type="ECO:0000313" key="3">
    <source>
        <dbReference type="EMBL" id="QDU47597.1"/>
    </source>
</evidence>
<dbReference type="InterPro" id="IPR045584">
    <property type="entry name" value="Pilin-like"/>
</dbReference>